<reference evidence="3" key="1">
    <citation type="submission" date="2022-05" db="EMBL/GenBank/DDBJ databases">
        <authorList>
            <person name="Oliphant S.A."/>
            <person name="Watson-Haigh N.S."/>
            <person name="Sumby K.M."/>
            <person name="Gardner J.M."/>
            <person name="Jiranek V."/>
        </authorList>
    </citation>
    <scope>NUCLEOTIDE SEQUENCE</scope>
    <source>
        <strain evidence="3">KI16_H9</strain>
    </source>
</reference>
<organism evidence="3 4">
    <name type="scientific">Fructilactobacillus myrtifloralis</name>
    <dbReference type="NCBI Taxonomy" id="2940301"/>
    <lineage>
        <taxon>Bacteria</taxon>
        <taxon>Bacillati</taxon>
        <taxon>Bacillota</taxon>
        <taxon>Bacilli</taxon>
        <taxon>Lactobacillales</taxon>
        <taxon>Lactobacillaceae</taxon>
        <taxon>Fructilactobacillus</taxon>
    </lineage>
</organism>
<dbReference type="SUPFAM" id="SSF103491">
    <property type="entry name" value="Preprotein translocase SecY subunit"/>
    <property type="match status" value="1"/>
</dbReference>
<dbReference type="EMBL" id="CP097116">
    <property type="protein sequence ID" value="USS84547.1"/>
    <property type="molecule type" value="Genomic_DNA"/>
</dbReference>
<feature type="transmembrane region" description="Helical" evidence="2">
    <location>
        <begin position="190"/>
        <end position="212"/>
    </location>
</feature>
<dbReference type="PANTHER" id="PTHR10906">
    <property type="entry name" value="SECY/SEC61-ALPHA FAMILY MEMBER"/>
    <property type="match status" value="1"/>
</dbReference>
<dbReference type="RefSeq" id="WP_252749450.1">
    <property type="nucleotide sequence ID" value="NZ_CP097116.1"/>
</dbReference>
<dbReference type="InterPro" id="IPR002208">
    <property type="entry name" value="SecY/SEC61-alpha"/>
</dbReference>
<comment type="similarity">
    <text evidence="1">Belongs to the SecY/SEC61-alpha family.</text>
</comment>
<feature type="transmembrane region" description="Helical" evidence="2">
    <location>
        <begin position="341"/>
        <end position="361"/>
    </location>
</feature>
<dbReference type="PIRSF" id="PIRSF004557">
    <property type="entry name" value="SecY"/>
    <property type="match status" value="1"/>
</dbReference>
<feature type="transmembrane region" description="Helical" evidence="2">
    <location>
        <begin position="12"/>
        <end position="30"/>
    </location>
</feature>
<evidence type="ECO:0000313" key="4">
    <source>
        <dbReference type="Proteomes" id="UP001056707"/>
    </source>
</evidence>
<protein>
    <submittedName>
        <fullName evidence="3">Accessory Sec system protein translocase subunit SecY2</fullName>
    </submittedName>
</protein>
<evidence type="ECO:0000256" key="1">
    <source>
        <dbReference type="RuleBase" id="RU004349"/>
    </source>
</evidence>
<dbReference type="Proteomes" id="UP001056707">
    <property type="component" value="Chromosome"/>
</dbReference>
<feature type="transmembrane region" description="Helical" evidence="2">
    <location>
        <begin position="60"/>
        <end position="79"/>
    </location>
</feature>
<keyword evidence="2" id="KW-0472">Membrane</keyword>
<feature type="transmembrane region" description="Helical" evidence="2">
    <location>
        <begin position="233"/>
        <end position="260"/>
    </location>
</feature>
<dbReference type="InterPro" id="IPR023201">
    <property type="entry name" value="SecY_dom_sf"/>
</dbReference>
<proteinExistence type="inferred from homology"/>
<feature type="transmembrane region" description="Helical" evidence="2">
    <location>
        <begin position="367"/>
        <end position="385"/>
    </location>
</feature>
<feature type="transmembrane region" description="Helical" evidence="2">
    <location>
        <begin position="157"/>
        <end position="178"/>
    </location>
</feature>
<dbReference type="Gene3D" id="1.10.3370.10">
    <property type="entry name" value="SecY subunit domain"/>
    <property type="match status" value="1"/>
</dbReference>
<name>A0ABY5BN61_9LACO</name>
<keyword evidence="4" id="KW-1185">Reference proteome</keyword>
<sequence length="400" mass="44221">MKIVLKKGCFTLGLLIIFELGSLVLLPGFAPRDYVGTIEQSSYINIVSGNFGSQITVPSLFALGMGPYMTALIIWQTLSAINEKSFQRLSQKTVGTWQKVITMFLAVVQAMATTLLFLRYHPHYLGFSSGSFYFVTLTFLVAGAMLIVWMADLNAKFGIGGTSIFIIPGLIKNLPNVLNSGRTTPLQFPVWGWLIVAVVILLFVIGAVFINNSELRIEIERININNRLTNSYIPIKVLVSGAMPFMFALSLFSIPSLLVAELQGSGGLKAGLATLFSFNTWQGVVLYGCIIVLLGYGFAFVNFQPHNIAKSLKKNGDYIMDVTPGVTTEDYLKTQLMRMAFLGNGYILLVATVPLIIGLFFNQVTNFSFLFGSILILITMLDSIFQEIRALVNKQQYQIF</sequence>
<accession>A0ABY5BN61</accession>
<feature type="transmembrane region" description="Helical" evidence="2">
    <location>
        <begin position="132"/>
        <end position="150"/>
    </location>
</feature>
<keyword evidence="2" id="KW-1133">Transmembrane helix</keyword>
<dbReference type="PRINTS" id="PR00303">
    <property type="entry name" value="SECYTRNLCASE"/>
</dbReference>
<keyword evidence="2" id="KW-0812">Transmembrane</keyword>
<evidence type="ECO:0000313" key="3">
    <source>
        <dbReference type="EMBL" id="USS84547.1"/>
    </source>
</evidence>
<feature type="transmembrane region" description="Helical" evidence="2">
    <location>
        <begin position="100"/>
        <end position="120"/>
    </location>
</feature>
<feature type="transmembrane region" description="Helical" evidence="2">
    <location>
        <begin position="280"/>
        <end position="303"/>
    </location>
</feature>
<dbReference type="Pfam" id="PF00344">
    <property type="entry name" value="SecY"/>
    <property type="match status" value="1"/>
</dbReference>
<evidence type="ECO:0000256" key="2">
    <source>
        <dbReference type="SAM" id="Phobius"/>
    </source>
</evidence>
<gene>
    <name evidence="3" type="ORF">M3M35_04305</name>
</gene>